<dbReference type="InterPro" id="IPR045063">
    <property type="entry name" value="Dynamin_N"/>
</dbReference>
<dbReference type="InterPro" id="IPR000375">
    <property type="entry name" value="Dynamin_stalk"/>
</dbReference>
<dbReference type="CDD" id="cd08771">
    <property type="entry name" value="DLP_1"/>
    <property type="match status" value="1"/>
</dbReference>
<gene>
    <name evidence="4" type="ORF">Acr_00g0077210</name>
</gene>
<protein>
    <submittedName>
        <fullName evidence="4">Dynamin-related protein 3A</fullName>
    </submittedName>
</protein>
<dbReference type="PROSITE" id="PS51718">
    <property type="entry name" value="G_DYNAMIN_2"/>
    <property type="match status" value="1"/>
</dbReference>
<dbReference type="Proteomes" id="UP000585474">
    <property type="component" value="Unassembled WGS sequence"/>
</dbReference>
<dbReference type="InterPro" id="IPR001401">
    <property type="entry name" value="Dynamin_GTPase"/>
</dbReference>
<proteinExistence type="predicted"/>
<evidence type="ECO:0000259" key="3">
    <source>
        <dbReference type="PROSITE" id="PS51718"/>
    </source>
</evidence>
<dbReference type="GO" id="GO:0016020">
    <property type="term" value="C:membrane"/>
    <property type="evidence" value="ECO:0007669"/>
    <property type="project" value="TreeGrafter"/>
</dbReference>
<dbReference type="PANTHER" id="PTHR11566:SF84">
    <property type="entry name" value="DYNAMIN-RELATED PROTEIN 3A-LIKE"/>
    <property type="match status" value="1"/>
</dbReference>
<dbReference type="PRINTS" id="PR00195">
    <property type="entry name" value="DYNAMIN"/>
</dbReference>
<organism evidence="4 5">
    <name type="scientific">Actinidia rufa</name>
    <dbReference type="NCBI Taxonomy" id="165716"/>
    <lineage>
        <taxon>Eukaryota</taxon>
        <taxon>Viridiplantae</taxon>
        <taxon>Streptophyta</taxon>
        <taxon>Embryophyta</taxon>
        <taxon>Tracheophyta</taxon>
        <taxon>Spermatophyta</taxon>
        <taxon>Magnoliopsida</taxon>
        <taxon>eudicotyledons</taxon>
        <taxon>Gunneridae</taxon>
        <taxon>Pentapetalae</taxon>
        <taxon>asterids</taxon>
        <taxon>Ericales</taxon>
        <taxon>Actinidiaceae</taxon>
        <taxon>Actinidia</taxon>
    </lineage>
</organism>
<keyword evidence="5" id="KW-1185">Reference proteome</keyword>
<dbReference type="GO" id="GO:0005737">
    <property type="term" value="C:cytoplasm"/>
    <property type="evidence" value="ECO:0007669"/>
    <property type="project" value="UniProtKB-ARBA"/>
</dbReference>
<dbReference type="InterPro" id="IPR027417">
    <property type="entry name" value="P-loop_NTPase"/>
</dbReference>
<comment type="caution">
    <text evidence="4">The sequence shown here is derived from an EMBL/GenBank/DDBJ whole genome shotgun (WGS) entry which is preliminary data.</text>
</comment>
<dbReference type="EMBL" id="BJWL01000388">
    <property type="protein sequence ID" value="GFS41945.1"/>
    <property type="molecule type" value="Genomic_DNA"/>
</dbReference>
<feature type="domain" description="Dynamin-type G" evidence="3">
    <location>
        <begin position="1"/>
        <end position="196"/>
    </location>
</feature>
<keyword evidence="2" id="KW-0342">GTP-binding</keyword>
<reference evidence="5" key="1">
    <citation type="submission" date="2019-07" db="EMBL/GenBank/DDBJ databases">
        <title>De Novo Assembly of kiwifruit Actinidia rufa.</title>
        <authorList>
            <person name="Sugita-Konishi S."/>
            <person name="Sato K."/>
            <person name="Mori E."/>
            <person name="Abe Y."/>
            <person name="Kisaki G."/>
            <person name="Hamano K."/>
            <person name="Suezawa K."/>
            <person name="Otani M."/>
            <person name="Fukuda T."/>
            <person name="Manabe T."/>
            <person name="Gomi K."/>
            <person name="Tabuchi M."/>
            <person name="Akimitsu K."/>
            <person name="Kataoka I."/>
        </authorList>
    </citation>
    <scope>NUCLEOTIDE SEQUENCE [LARGE SCALE GENOMIC DNA]</scope>
    <source>
        <strain evidence="5">cv. Fuchu</strain>
    </source>
</reference>
<dbReference type="Gene3D" id="1.20.120.1240">
    <property type="entry name" value="Dynamin, middle domain"/>
    <property type="match status" value="1"/>
</dbReference>
<dbReference type="Pfam" id="PF00350">
    <property type="entry name" value="Dynamin_N"/>
    <property type="match status" value="1"/>
</dbReference>
<keyword evidence="1" id="KW-0547">Nucleotide-binding</keyword>
<dbReference type="InterPro" id="IPR030381">
    <property type="entry name" value="G_DYNAMIN_dom"/>
</dbReference>
<evidence type="ECO:0000313" key="5">
    <source>
        <dbReference type="Proteomes" id="UP000585474"/>
    </source>
</evidence>
<evidence type="ECO:0000256" key="1">
    <source>
        <dbReference type="ARBA" id="ARBA00022741"/>
    </source>
</evidence>
<accession>A0A7J0DT66</accession>
<name>A0A7J0DT66_9ERIC</name>
<dbReference type="SMART" id="SM00053">
    <property type="entry name" value="DYNc"/>
    <property type="match status" value="1"/>
</dbReference>
<dbReference type="InterPro" id="IPR022812">
    <property type="entry name" value="Dynamin"/>
</dbReference>
<dbReference type="OrthoDB" id="5061070at2759"/>
<dbReference type="Gene3D" id="3.40.50.300">
    <property type="entry name" value="P-loop containing nucleotide triphosphate hydrolases"/>
    <property type="match status" value="1"/>
</dbReference>
<evidence type="ECO:0000256" key="2">
    <source>
        <dbReference type="ARBA" id="ARBA00023134"/>
    </source>
</evidence>
<dbReference type="Pfam" id="PF01031">
    <property type="entry name" value="Dynamin_M"/>
    <property type="match status" value="2"/>
</dbReference>
<evidence type="ECO:0000313" key="4">
    <source>
        <dbReference type="EMBL" id="GFS41945.1"/>
    </source>
</evidence>
<dbReference type="SUPFAM" id="SSF52540">
    <property type="entry name" value="P-loop containing nucleoside triphosphate hydrolases"/>
    <property type="match status" value="1"/>
</dbReference>
<dbReference type="GO" id="GO:0008017">
    <property type="term" value="F:microtubule binding"/>
    <property type="evidence" value="ECO:0007669"/>
    <property type="project" value="TreeGrafter"/>
</dbReference>
<dbReference type="GO" id="GO:0005525">
    <property type="term" value="F:GTP binding"/>
    <property type="evidence" value="ECO:0007669"/>
    <property type="project" value="InterPro"/>
</dbReference>
<dbReference type="GO" id="GO:0003924">
    <property type="term" value="F:GTPase activity"/>
    <property type="evidence" value="ECO:0007669"/>
    <property type="project" value="InterPro"/>
</dbReference>
<sequence>MVSEAETEREAGYNKGVSDKQIRLKILSPNVLNITLVDLPGITKIPVGDQPSDIEARIRRMIMSYIKQEACMILAVSPANSDLATSDALQMAKEVDPSGSRTIGVITKLDIMDRGTNALNFLLGKVVPLRLGYVGIVNRSQEDINQNRSIAEALLSEEQFFRDNPIYNGLSDRCGIPQLAKKLNQILEQHIRTALPGLKAELNSDLLTVVKELRTYGEAMESKALEYLCLKGRYDGTIAFWMLDRTVSRCLLEAFEVGCLDGSPLVVLHFMLVTLSSFVKMAPASLDIYMEVDPCEDFPDDDIRTAIQNATGPRNALFVPEVPFEVLVRRQIARLLDPSLKCLRLVHDELIKMSRACEAMEIRRFPILRRRLDEVMGKFLRDGVKPAEKMIGNIIEMEVIDLSLYFSFFKFCCYSRITSQFTWILQYMEEHMVSNTTSCF</sequence>
<dbReference type="PANTHER" id="PTHR11566">
    <property type="entry name" value="DYNAMIN"/>
    <property type="match status" value="1"/>
</dbReference>
<dbReference type="AlphaFoldDB" id="A0A7J0DT66"/>
<dbReference type="GO" id="GO:0005874">
    <property type="term" value="C:microtubule"/>
    <property type="evidence" value="ECO:0007669"/>
    <property type="project" value="TreeGrafter"/>
</dbReference>